<dbReference type="Proteomes" id="UP000283805">
    <property type="component" value="Unassembled WGS sequence"/>
</dbReference>
<evidence type="ECO:0000313" key="1">
    <source>
        <dbReference type="EMBL" id="RKD89001.1"/>
    </source>
</evidence>
<dbReference type="AlphaFoldDB" id="A0A3R7DAW9"/>
<gene>
    <name evidence="1" type="ORF">ATJ93_3822</name>
</gene>
<evidence type="ECO:0000313" key="2">
    <source>
        <dbReference type="Proteomes" id="UP000283805"/>
    </source>
</evidence>
<dbReference type="OrthoDB" id="79774at2157"/>
<organism evidence="1 2">
    <name type="scientific">Halopiger aswanensis</name>
    <dbReference type="NCBI Taxonomy" id="148449"/>
    <lineage>
        <taxon>Archaea</taxon>
        <taxon>Methanobacteriati</taxon>
        <taxon>Methanobacteriota</taxon>
        <taxon>Stenosarchaea group</taxon>
        <taxon>Halobacteria</taxon>
        <taxon>Halobacteriales</taxon>
        <taxon>Natrialbaceae</taxon>
        <taxon>Halopiger</taxon>
    </lineage>
</organism>
<dbReference type="EMBL" id="RAPO01000004">
    <property type="protein sequence ID" value="RKD89001.1"/>
    <property type="molecule type" value="Genomic_DNA"/>
</dbReference>
<accession>A0A3R7DAW9</accession>
<dbReference type="RefSeq" id="WP_211334093.1">
    <property type="nucleotide sequence ID" value="NZ_RAPO01000004.1"/>
</dbReference>
<sequence length="311" mass="34900">MISNDSERAGRRAKQFGRPLSRLALPTVLALALATASTVVLAVVAKRTRAFERRVDDRVDDLLADARSAPGGRTRVASADLEDLPAPVERYFRTVLADDQRYARTVRIRQRGEFRLGGQGGKWRPFEATQHVATRPPGFVWDAEIDVAPLLSVRVLDQYGRGEGLLRARLRGAIPVASAGPSPEMNEGELVRYLAEAVWYPTALLPARGVHWEPIDDRTAKATLEHRNATASLVFYFNDRDEVERVTTERYRQEADATAPWTGRFRDYEVRSGRRVPTRATVEWTLPDGDLPYWRATIDAIEYDEAGDGSR</sequence>
<comment type="caution">
    <text evidence="1">The sequence shown here is derived from an EMBL/GenBank/DDBJ whole genome shotgun (WGS) entry which is preliminary data.</text>
</comment>
<protein>
    <submittedName>
        <fullName evidence="1">Uncharacterized protein</fullName>
    </submittedName>
</protein>
<proteinExistence type="predicted"/>
<reference evidence="1 2" key="1">
    <citation type="submission" date="2018-09" db="EMBL/GenBank/DDBJ databases">
        <title>Genomic Encyclopedia of Archaeal and Bacterial Type Strains, Phase II (KMG-II): from individual species to whole genera.</title>
        <authorList>
            <person name="Goeker M."/>
        </authorList>
    </citation>
    <scope>NUCLEOTIDE SEQUENCE [LARGE SCALE GENOMIC DNA]</scope>
    <source>
        <strain evidence="1 2">DSM 13151</strain>
    </source>
</reference>
<dbReference type="Pfam" id="PF21900">
    <property type="entry name" value="DUF6920"/>
    <property type="match status" value="1"/>
</dbReference>
<keyword evidence="2" id="KW-1185">Reference proteome</keyword>
<name>A0A3R7DAW9_9EURY</name>
<dbReference type="InterPro" id="IPR054213">
    <property type="entry name" value="DUF6920"/>
</dbReference>